<evidence type="ECO:0000256" key="9">
    <source>
        <dbReference type="ARBA" id="ARBA00023065"/>
    </source>
</evidence>
<feature type="transmembrane region" description="Helical" evidence="14">
    <location>
        <begin position="411"/>
        <end position="429"/>
    </location>
</feature>
<dbReference type="CDD" id="cd10322">
    <property type="entry name" value="SLC5sbd"/>
    <property type="match status" value="1"/>
</dbReference>
<feature type="transmembrane region" description="Helical" evidence="14">
    <location>
        <begin position="356"/>
        <end position="376"/>
    </location>
</feature>
<dbReference type="RefSeq" id="WP_344721238.1">
    <property type="nucleotide sequence ID" value="NZ_BAAAYG010000009.1"/>
</dbReference>
<evidence type="ECO:0000256" key="6">
    <source>
        <dbReference type="ARBA" id="ARBA00022847"/>
    </source>
</evidence>
<comment type="catalytic activity">
    <reaction evidence="12">
        <text>L-proline(in) + Na(+)(in) = L-proline(out) + Na(+)(out)</text>
        <dbReference type="Rhea" id="RHEA:28967"/>
        <dbReference type="ChEBI" id="CHEBI:29101"/>
        <dbReference type="ChEBI" id="CHEBI:60039"/>
    </reaction>
</comment>
<proteinExistence type="inferred from homology"/>
<dbReference type="InterPro" id="IPR050277">
    <property type="entry name" value="Sodium:Solute_Symporter"/>
</dbReference>
<keyword evidence="5 14" id="KW-0812">Transmembrane</keyword>
<gene>
    <name evidence="15" type="ORF">GCM10020260_21750</name>
</gene>
<organism evidence="15 16">
    <name type="scientific">Nesterenkonia halobia</name>
    <dbReference type="NCBI Taxonomy" id="37922"/>
    <lineage>
        <taxon>Bacteria</taxon>
        <taxon>Bacillati</taxon>
        <taxon>Actinomycetota</taxon>
        <taxon>Actinomycetes</taxon>
        <taxon>Micrococcales</taxon>
        <taxon>Micrococcaceae</taxon>
        <taxon>Nesterenkonia</taxon>
    </lineage>
</organism>
<evidence type="ECO:0000256" key="2">
    <source>
        <dbReference type="ARBA" id="ARBA00006434"/>
    </source>
</evidence>
<feature type="transmembrane region" description="Helical" evidence="14">
    <location>
        <begin position="435"/>
        <end position="455"/>
    </location>
</feature>
<dbReference type="InterPro" id="IPR038377">
    <property type="entry name" value="Na/Glc_symporter_sf"/>
</dbReference>
<feature type="transmembrane region" description="Helical" evidence="14">
    <location>
        <begin position="73"/>
        <end position="93"/>
    </location>
</feature>
<evidence type="ECO:0000256" key="10">
    <source>
        <dbReference type="ARBA" id="ARBA00023136"/>
    </source>
</evidence>
<comment type="caution">
    <text evidence="15">The sequence shown here is derived from an EMBL/GenBank/DDBJ whole genome shotgun (WGS) entry which is preliminary data.</text>
</comment>
<sequence>MVNIAVLIAYLIMMIAIAGWLGRRSRMKSGTDFVLAGQSLPAWVLAGTMLTTFVGSGSIIGGASFVFQNGPLPGVFFFLGSLVGALVLGSLAAKVRRKSFHTVPQLLRTRFGPATGVIGTVIVIVAFMGIAATQFTGAGYIFSLITPLSEAQGAVVAVLLITFLALAGGLKSVAWTDFLSAITIVIGLGLALGWVFVEDVGGVGGYVDQLDPALSTMTGPLGPVQILGYFLPLFLLCLGDQNMHQRLSAAKTPATARRACYLFFLGGLLMIVPIILLASSATIVNPGSAPDMAVLGLAAGDFTPGIVGAVILVAALALIITTGSSYLLTCSGNIVYDLVQRARRGRPDDGPRQQIVTARVSVVAIAICAYILVQFFPTLLDLQLYAYTMYGAAVTPVVLAALFWKRVSAAGAVASMVTGGVATVSWEIFGGGVNSALVAFPLALLALVIGSLCTVPARPVEDASAAERDEPSEVPVGERA</sequence>
<evidence type="ECO:0000313" key="16">
    <source>
        <dbReference type="Proteomes" id="UP001501736"/>
    </source>
</evidence>
<evidence type="ECO:0000256" key="13">
    <source>
        <dbReference type="RuleBase" id="RU362091"/>
    </source>
</evidence>
<keyword evidence="8" id="KW-0915">Sodium</keyword>
<keyword evidence="11" id="KW-0739">Sodium transport</keyword>
<dbReference type="PROSITE" id="PS00457">
    <property type="entry name" value="NA_SOLUT_SYMP_2"/>
    <property type="match status" value="1"/>
</dbReference>
<feature type="transmembrane region" description="Helical" evidence="14">
    <location>
        <begin position="382"/>
        <end position="404"/>
    </location>
</feature>
<evidence type="ECO:0000256" key="8">
    <source>
        <dbReference type="ARBA" id="ARBA00023053"/>
    </source>
</evidence>
<keyword evidence="6" id="KW-0769">Symport</keyword>
<dbReference type="InterPro" id="IPR001734">
    <property type="entry name" value="Na/solute_symporter"/>
</dbReference>
<evidence type="ECO:0000256" key="12">
    <source>
        <dbReference type="ARBA" id="ARBA00033708"/>
    </source>
</evidence>
<feature type="transmembrane region" description="Helical" evidence="14">
    <location>
        <begin position="114"/>
        <end position="135"/>
    </location>
</feature>
<protein>
    <submittedName>
        <fullName evidence="15">Sodium:solute symporter</fullName>
    </submittedName>
</protein>
<feature type="transmembrane region" description="Helical" evidence="14">
    <location>
        <begin position="141"/>
        <end position="166"/>
    </location>
</feature>
<keyword evidence="10 14" id="KW-0472">Membrane</keyword>
<dbReference type="EMBL" id="BAAAYG010000009">
    <property type="protein sequence ID" value="GAA3286640.1"/>
    <property type="molecule type" value="Genomic_DNA"/>
</dbReference>
<feature type="transmembrane region" description="Helical" evidence="14">
    <location>
        <begin position="217"/>
        <end position="238"/>
    </location>
</feature>
<feature type="transmembrane region" description="Helical" evidence="14">
    <location>
        <begin position="259"/>
        <end position="284"/>
    </location>
</feature>
<evidence type="ECO:0000256" key="3">
    <source>
        <dbReference type="ARBA" id="ARBA00022448"/>
    </source>
</evidence>
<dbReference type="Proteomes" id="UP001501736">
    <property type="component" value="Unassembled WGS sequence"/>
</dbReference>
<evidence type="ECO:0000256" key="4">
    <source>
        <dbReference type="ARBA" id="ARBA00022475"/>
    </source>
</evidence>
<evidence type="ECO:0000256" key="11">
    <source>
        <dbReference type="ARBA" id="ARBA00023201"/>
    </source>
</evidence>
<dbReference type="InterPro" id="IPR018212">
    <property type="entry name" value="Na/solute_symporter_CS"/>
</dbReference>
<dbReference type="PANTHER" id="PTHR48086:SF3">
    <property type="entry name" value="SODIUM_PROLINE SYMPORTER"/>
    <property type="match status" value="1"/>
</dbReference>
<comment type="similarity">
    <text evidence="2 13">Belongs to the sodium:solute symporter (SSF) (TC 2.A.21) family.</text>
</comment>
<dbReference type="PANTHER" id="PTHR48086">
    <property type="entry name" value="SODIUM/PROLINE SYMPORTER-RELATED"/>
    <property type="match status" value="1"/>
</dbReference>
<feature type="transmembrane region" description="Helical" evidence="14">
    <location>
        <begin position="304"/>
        <end position="336"/>
    </location>
</feature>
<feature type="transmembrane region" description="Helical" evidence="14">
    <location>
        <begin position="43"/>
        <end position="67"/>
    </location>
</feature>
<evidence type="ECO:0000256" key="14">
    <source>
        <dbReference type="SAM" id="Phobius"/>
    </source>
</evidence>
<evidence type="ECO:0000313" key="15">
    <source>
        <dbReference type="EMBL" id="GAA3286640.1"/>
    </source>
</evidence>
<dbReference type="PROSITE" id="PS50283">
    <property type="entry name" value="NA_SOLUT_SYMP_3"/>
    <property type="match status" value="1"/>
</dbReference>
<keyword evidence="16" id="KW-1185">Reference proteome</keyword>
<keyword evidence="7 14" id="KW-1133">Transmembrane helix</keyword>
<comment type="subcellular location">
    <subcellularLocation>
        <location evidence="1">Cell membrane</location>
        <topology evidence="1">Multi-pass membrane protein</topology>
    </subcellularLocation>
</comment>
<dbReference type="Pfam" id="PF00474">
    <property type="entry name" value="SSF"/>
    <property type="match status" value="1"/>
</dbReference>
<accession>A0ABP6RE15</accession>
<keyword evidence="4" id="KW-1003">Cell membrane</keyword>
<evidence type="ECO:0000256" key="7">
    <source>
        <dbReference type="ARBA" id="ARBA00022989"/>
    </source>
</evidence>
<dbReference type="Gene3D" id="1.20.1730.10">
    <property type="entry name" value="Sodium/glucose cotransporter"/>
    <property type="match status" value="1"/>
</dbReference>
<evidence type="ECO:0000256" key="1">
    <source>
        <dbReference type="ARBA" id="ARBA00004651"/>
    </source>
</evidence>
<name>A0ABP6RE15_9MICC</name>
<reference evidence="16" key="1">
    <citation type="journal article" date="2019" name="Int. J. Syst. Evol. Microbiol.">
        <title>The Global Catalogue of Microorganisms (GCM) 10K type strain sequencing project: providing services to taxonomists for standard genome sequencing and annotation.</title>
        <authorList>
            <consortium name="The Broad Institute Genomics Platform"/>
            <consortium name="The Broad Institute Genome Sequencing Center for Infectious Disease"/>
            <person name="Wu L."/>
            <person name="Ma J."/>
        </authorList>
    </citation>
    <scope>NUCLEOTIDE SEQUENCE [LARGE SCALE GENOMIC DNA]</scope>
    <source>
        <strain evidence="16">JCM 11483</strain>
    </source>
</reference>
<keyword evidence="3" id="KW-0813">Transport</keyword>
<evidence type="ECO:0000256" key="5">
    <source>
        <dbReference type="ARBA" id="ARBA00022692"/>
    </source>
</evidence>
<keyword evidence="9" id="KW-0406">Ion transport</keyword>
<feature type="transmembrane region" description="Helical" evidence="14">
    <location>
        <begin position="178"/>
        <end position="197"/>
    </location>
</feature>
<feature type="transmembrane region" description="Helical" evidence="14">
    <location>
        <begin position="6"/>
        <end position="22"/>
    </location>
</feature>